<proteinExistence type="predicted"/>
<evidence type="ECO:0000256" key="1">
    <source>
        <dbReference type="ARBA" id="ARBA00022737"/>
    </source>
</evidence>
<keyword evidence="5" id="KW-1185">Reference proteome</keyword>
<dbReference type="RefSeq" id="XP_015273872.1">
    <property type="nucleotide sequence ID" value="XM_015418386.1"/>
</dbReference>
<accession>A0ABM1KJI5</accession>
<keyword evidence="3" id="KW-0472">Membrane</keyword>
<dbReference type="SUPFAM" id="SSF50985">
    <property type="entry name" value="RCC1/BLIP-II"/>
    <property type="match status" value="1"/>
</dbReference>
<feature type="domain" description="RCC1-like" evidence="4">
    <location>
        <begin position="90"/>
        <end position="371"/>
    </location>
</feature>
<evidence type="ECO:0000313" key="5">
    <source>
        <dbReference type="Proteomes" id="UP000694871"/>
    </source>
</evidence>
<dbReference type="PRINTS" id="PR00633">
    <property type="entry name" value="RCCNDNSATION"/>
</dbReference>
<organism evidence="5 6">
    <name type="scientific">Gekko japonicus</name>
    <name type="common">Schlegel's Japanese gecko</name>
    <dbReference type="NCBI Taxonomy" id="146911"/>
    <lineage>
        <taxon>Eukaryota</taxon>
        <taxon>Metazoa</taxon>
        <taxon>Chordata</taxon>
        <taxon>Craniata</taxon>
        <taxon>Vertebrata</taxon>
        <taxon>Euteleostomi</taxon>
        <taxon>Lepidosauria</taxon>
        <taxon>Squamata</taxon>
        <taxon>Bifurcata</taxon>
        <taxon>Gekkota</taxon>
        <taxon>Gekkonidae</taxon>
        <taxon>Gekkoninae</taxon>
        <taxon>Gekko</taxon>
    </lineage>
</organism>
<evidence type="ECO:0000256" key="2">
    <source>
        <dbReference type="PROSITE-ProRule" id="PRU00235"/>
    </source>
</evidence>
<dbReference type="Gene3D" id="2.130.10.30">
    <property type="entry name" value="Regulator of chromosome condensation 1/beta-lactamase-inhibitor protein II"/>
    <property type="match status" value="2"/>
</dbReference>
<dbReference type="PANTHER" id="PTHR46337">
    <property type="entry name" value="RCC1-LIKE G EXCHANGING FACTOR-LIKE PROTEIN"/>
    <property type="match status" value="1"/>
</dbReference>
<dbReference type="PANTHER" id="PTHR46337:SF1">
    <property type="entry name" value="RCC1-LIKE G EXCHANGING FACTOR-LIKE PROTEIN"/>
    <property type="match status" value="1"/>
</dbReference>
<feature type="repeat" description="RCC1" evidence="2">
    <location>
        <begin position="89"/>
        <end position="149"/>
    </location>
</feature>
<keyword evidence="3" id="KW-0812">Transmembrane</keyword>
<dbReference type="InterPro" id="IPR000408">
    <property type="entry name" value="Reg_chr_condens"/>
</dbReference>
<dbReference type="InterPro" id="IPR053035">
    <property type="entry name" value="Mitochondrial_GEF_domain"/>
</dbReference>
<evidence type="ECO:0000259" key="4">
    <source>
        <dbReference type="Pfam" id="PF25390"/>
    </source>
</evidence>
<evidence type="ECO:0000313" key="6">
    <source>
        <dbReference type="RefSeq" id="XP_015273872.1"/>
    </source>
</evidence>
<feature type="transmembrane region" description="Helical" evidence="3">
    <location>
        <begin position="91"/>
        <end position="109"/>
    </location>
</feature>
<protein>
    <submittedName>
        <fullName evidence="6">Williams-Beuren syndrome chromosomal region 16 protein</fullName>
    </submittedName>
</protein>
<dbReference type="InterPro" id="IPR009091">
    <property type="entry name" value="RCC1/BLIP-II"/>
</dbReference>
<sequence length="487" mass="53024">MSLVCQRGLFPGFPRRLQVSLSGVSLTPRRGFLGDPNGMFLSLPKKIPSEGLSRSLAKAAGPKSIRDLKEADDAAPIFQYVGGQAKRKRRVFVWGFSFSGALGIPTFVVPDAGWKKRRRIQPTPYRLEMEEKIYSAACGYGFTLLSSSTTDITKVWGTGLNKDSQIGFHQSRKDRSRGYEYVLEPSPVPLPLDKPQETRVVQVSCGRAHSLVLTSTEGVFSMGNNAYGQCGRKVVDGEIYSESQQIHRLRGFEDRVVQVACGQDHSLFRTERGDVYSCGWGADGQTGLGHYDSVSTPTKLGGDIAGVPIVQVTTYGDCCLAVSADGEIFGWGNSEYLQLASITDLTQVNVPRHLPFNVGKVKEAACGGSISAVLNEDGHVFVWGYGILGKGPKLMEAAIPEMIPPALFGLSDLTPDIRVARIRCGLNQFAAITNRGELFVWGKNTRGCLGIGRMEDQYFPWRVTVPGEVVDVACGVDHMVTLAKSFV</sequence>
<reference evidence="6" key="1">
    <citation type="submission" date="2025-08" db="UniProtKB">
        <authorList>
            <consortium name="RefSeq"/>
        </authorList>
    </citation>
    <scope>IDENTIFICATION</scope>
</reference>
<dbReference type="Pfam" id="PF00415">
    <property type="entry name" value="RCC1"/>
    <property type="match status" value="1"/>
</dbReference>
<name>A0ABM1KJI5_GEKJA</name>
<dbReference type="InterPro" id="IPR058923">
    <property type="entry name" value="RCC1-like_dom"/>
</dbReference>
<dbReference type="GeneID" id="107116484"/>
<dbReference type="Proteomes" id="UP000694871">
    <property type="component" value="Unplaced"/>
</dbReference>
<feature type="repeat" description="RCC1" evidence="2">
    <location>
        <begin position="217"/>
        <end position="272"/>
    </location>
</feature>
<feature type="repeat" description="RCC1" evidence="2">
    <location>
        <begin position="153"/>
        <end position="216"/>
    </location>
</feature>
<feature type="repeat" description="RCC1" evidence="2">
    <location>
        <begin position="273"/>
        <end position="325"/>
    </location>
</feature>
<feature type="repeat" description="RCC1" evidence="2">
    <location>
        <begin position="326"/>
        <end position="377"/>
    </location>
</feature>
<keyword evidence="3" id="KW-1133">Transmembrane helix</keyword>
<feature type="repeat" description="RCC1" evidence="2">
    <location>
        <begin position="436"/>
        <end position="485"/>
    </location>
</feature>
<keyword evidence="1" id="KW-0677">Repeat</keyword>
<dbReference type="PROSITE" id="PS50012">
    <property type="entry name" value="RCC1_3"/>
    <property type="match status" value="6"/>
</dbReference>
<evidence type="ECO:0000256" key="3">
    <source>
        <dbReference type="SAM" id="Phobius"/>
    </source>
</evidence>
<dbReference type="Pfam" id="PF25390">
    <property type="entry name" value="WD40_RLD"/>
    <property type="match status" value="1"/>
</dbReference>
<gene>
    <name evidence="6" type="primary">WBSCR16</name>
</gene>